<protein>
    <recommendedName>
        <fullName evidence="4">SH3 domain-containing protein</fullName>
    </recommendedName>
</protein>
<dbReference type="Proteomes" id="UP000305760">
    <property type="component" value="Unassembled WGS sequence"/>
</dbReference>
<dbReference type="Gene3D" id="3.90.1720.10">
    <property type="entry name" value="endopeptidase domain like (from Nostoc punctiforme)"/>
    <property type="match status" value="1"/>
</dbReference>
<reference evidence="2 3" key="1">
    <citation type="submission" date="2019-03" db="EMBL/GenBank/DDBJ databases">
        <title>Arenimonas daejeonensis sp. nov., isolated from compost.</title>
        <authorList>
            <person name="Jeon C.O."/>
        </authorList>
    </citation>
    <scope>NUCLEOTIDE SEQUENCE [LARGE SCALE GENOMIC DNA]</scope>
    <source>
        <strain evidence="2 3">R29</strain>
    </source>
</reference>
<feature type="region of interest" description="Disordered" evidence="1">
    <location>
        <begin position="364"/>
        <end position="385"/>
    </location>
</feature>
<sequence length="574" mass="63370">MPNRSDVQWFKSRFQARIEPALAGTPLTVDLMTAIACQETGEVWPLLRRKNLSEARILELCVGDTLDADRGRRAFPRTRAALEAEPRGHEMFALAHQALVDMAAHVPAYRPAAAKAHKFCRGFGLFQRDLQFFRDDPGYFLDKRYANFEQSLGHCVALLREGLRHFGWTRRDALDDREMCALGIRYNTGGFRPERGLQQGHRNDDGKYYGELLFDYLRLAHTVAPGASPALPEPAPGEAIVPPPSPVTATGRALRVDTRISTLRLRHEPRISRPTTANVVAELPDGHPVRALAARAVNGFLEVETSLSGALLRGFAHTDFLKPDPGAAPIPVVVPSPEPPATGIRAVHLPRPAGRITRRKDAAGAHSLNEPGWPGHPLPPGRRGTDAAQLRAELAAIIDWLDVEKASHARYQPTDRATFCNIYAHDYCHFAGVYLPRVWWTPRALLALQAGDEVAPLIGNTVSEVRANDLFRWLRDFGPAFGWRQTGTMDKLQDVANQGGVALIVARRRVEGRSGHIVPVVPETAEHHARRGADGVVLSPLQSQAGASNFRYGHGGAGWWRDAKFAEFAFWIHA</sequence>
<organism evidence="2 3">
    <name type="scientific">Arenimonas terrae</name>
    <dbReference type="NCBI Taxonomy" id="2546226"/>
    <lineage>
        <taxon>Bacteria</taxon>
        <taxon>Pseudomonadati</taxon>
        <taxon>Pseudomonadota</taxon>
        <taxon>Gammaproteobacteria</taxon>
        <taxon>Lysobacterales</taxon>
        <taxon>Lysobacteraceae</taxon>
        <taxon>Arenimonas</taxon>
    </lineage>
</organism>
<evidence type="ECO:0008006" key="4">
    <source>
        <dbReference type="Google" id="ProtNLM"/>
    </source>
</evidence>
<gene>
    <name evidence="2" type="ORF">E1B00_06355</name>
</gene>
<evidence type="ECO:0000256" key="1">
    <source>
        <dbReference type="SAM" id="MobiDB-lite"/>
    </source>
</evidence>
<dbReference type="OrthoDB" id="9798982at2"/>
<dbReference type="RefSeq" id="WP_139446746.1">
    <property type="nucleotide sequence ID" value="NZ_SMDR01000001.1"/>
</dbReference>
<accession>A0A5C4RVN5</accession>
<comment type="caution">
    <text evidence="2">The sequence shown here is derived from an EMBL/GenBank/DDBJ whole genome shotgun (WGS) entry which is preliminary data.</text>
</comment>
<evidence type="ECO:0000313" key="2">
    <source>
        <dbReference type="EMBL" id="TNJ35373.1"/>
    </source>
</evidence>
<evidence type="ECO:0000313" key="3">
    <source>
        <dbReference type="Proteomes" id="UP000305760"/>
    </source>
</evidence>
<proteinExistence type="predicted"/>
<keyword evidence="3" id="KW-1185">Reference proteome</keyword>
<name>A0A5C4RVN5_9GAMM</name>
<dbReference type="EMBL" id="SMDR01000001">
    <property type="protein sequence ID" value="TNJ35373.1"/>
    <property type="molecule type" value="Genomic_DNA"/>
</dbReference>
<dbReference type="AlphaFoldDB" id="A0A5C4RVN5"/>